<dbReference type="HOGENOM" id="CLU_1913643_0_0_7"/>
<keyword evidence="2" id="KW-1133">Transmembrane helix</keyword>
<evidence type="ECO:0000313" key="3">
    <source>
        <dbReference type="EMBL" id="ACN16042.1"/>
    </source>
</evidence>
<feature type="region of interest" description="Disordered" evidence="1">
    <location>
        <begin position="1"/>
        <end position="20"/>
    </location>
</feature>
<dbReference type="STRING" id="177437.HRM2_29550"/>
<protein>
    <submittedName>
        <fullName evidence="3">Uncharacterized protein</fullName>
    </submittedName>
</protein>
<accession>C0QK16</accession>
<organism evidence="3 4">
    <name type="scientific">Desulforapulum autotrophicum (strain ATCC 43914 / DSM 3382 / VKM B-1955 / HRM2)</name>
    <name type="common">Desulfobacterium autotrophicum</name>
    <dbReference type="NCBI Taxonomy" id="177437"/>
    <lineage>
        <taxon>Bacteria</taxon>
        <taxon>Pseudomonadati</taxon>
        <taxon>Thermodesulfobacteriota</taxon>
        <taxon>Desulfobacteria</taxon>
        <taxon>Desulfobacterales</taxon>
        <taxon>Desulfobacteraceae</taxon>
        <taxon>Desulforapulum</taxon>
    </lineage>
</organism>
<gene>
    <name evidence="3" type="ordered locus">HRM2_29550</name>
</gene>
<dbReference type="EMBL" id="CP001087">
    <property type="protein sequence ID" value="ACN16042.1"/>
    <property type="molecule type" value="Genomic_DNA"/>
</dbReference>
<dbReference type="AlphaFoldDB" id="C0QK16"/>
<evidence type="ECO:0000313" key="4">
    <source>
        <dbReference type="Proteomes" id="UP000000442"/>
    </source>
</evidence>
<dbReference type="Proteomes" id="UP000000442">
    <property type="component" value="Chromosome"/>
</dbReference>
<evidence type="ECO:0000256" key="1">
    <source>
        <dbReference type="SAM" id="MobiDB-lite"/>
    </source>
</evidence>
<feature type="transmembrane region" description="Helical" evidence="2">
    <location>
        <begin position="29"/>
        <end position="50"/>
    </location>
</feature>
<keyword evidence="2" id="KW-0472">Membrane</keyword>
<evidence type="ECO:0000256" key="2">
    <source>
        <dbReference type="SAM" id="Phobius"/>
    </source>
</evidence>
<proteinExistence type="predicted"/>
<name>C0QK16_DESAH</name>
<reference evidence="3 4" key="1">
    <citation type="journal article" date="2009" name="Environ. Microbiol.">
        <title>Genome sequence of Desulfobacterium autotrophicum HRM2, a marine sulfate reducer oxidizing organic carbon completely to carbon dioxide.</title>
        <authorList>
            <person name="Strittmatter A.W."/>
            <person name="Liesegang H."/>
            <person name="Rabus R."/>
            <person name="Decker I."/>
            <person name="Amann J."/>
            <person name="Andres S."/>
            <person name="Henne A."/>
            <person name="Fricke W.F."/>
            <person name="Martinez-Arias R."/>
            <person name="Bartels D."/>
            <person name="Goesmann A."/>
            <person name="Krause L."/>
            <person name="Puehler A."/>
            <person name="Klenk H.P."/>
            <person name="Richter M."/>
            <person name="Schuler M."/>
            <person name="Gloeckner F.O."/>
            <person name="Meyerdierks A."/>
            <person name="Gottschalk G."/>
            <person name="Amann R."/>
        </authorList>
    </citation>
    <scope>NUCLEOTIDE SEQUENCE [LARGE SCALE GENOMIC DNA]</scope>
    <source>
        <strain evidence="4">ATCC 43914 / DSM 3382 / HRM2</strain>
    </source>
</reference>
<dbReference type="KEGG" id="dat:HRM2_29550"/>
<keyword evidence="2" id="KW-0812">Transmembrane</keyword>
<keyword evidence="4" id="KW-1185">Reference proteome</keyword>
<sequence length="132" mass="14566">MGVTAVLPKGRSLAGDPTGEQRSHRVKQLALIMAFGNAFIFLAGEAGAFFEISQFKVKHIPFFGISIHYISSFKGVNSTYALILWQHSSPGSILSIKQCPLQGILTVPCLDNTLKWVHPQAFVPLRFFVVTY</sequence>